<reference evidence="2" key="1">
    <citation type="journal article" date="2020" name="Nature">
        <title>Giant virus diversity and host interactions through global metagenomics.</title>
        <authorList>
            <person name="Schulz F."/>
            <person name="Roux S."/>
            <person name="Paez-Espino D."/>
            <person name="Jungbluth S."/>
            <person name="Walsh D.A."/>
            <person name="Denef V.J."/>
            <person name="McMahon K.D."/>
            <person name="Konstantinidis K.T."/>
            <person name="Eloe-Fadrosh E.A."/>
            <person name="Kyrpides N.C."/>
            <person name="Woyke T."/>
        </authorList>
    </citation>
    <scope>NUCLEOTIDE SEQUENCE</scope>
    <source>
        <strain evidence="2">GVMAG-M-3300023174-189</strain>
    </source>
</reference>
<keyword evidence="1" id="KW-1133">Transmembrane helix</keyword>
<dbReference type="EMBL" id="MN739626">
    <property type="protein sequence ID" value="QHT16642.1"/>
    <property type="molecule type" value="Genomic_DNA"/>
</dbReference>
<feature type="transmembrane region" description="Helical" evidence="1">
    <location>
        <begin position="242"/>
        <end position="260"/>
    </location>
</feature>
<evidence type="ECO:0000256" key="1">
    <source>
        <dbReference type="SAM" id="Phobius"/>
    </source>
</evidence>
<dbReference type="AlphaFoldDB" id="A0A6C0DJW1"/>
<keyword evidence="1" id="KW-0472">Membrane</keyword>
<organism evidence="2">
    <name type="scientific">viral metagenome</name>
    <dbReference type="NCBI Taxonomy" id="1070528"/>
    <lineage>
        <taxon>unclassified sequences</taxon>
        <taxon>metagenomes</taxon>
        <taxon>organismal metagenomes</taxon>
    </lineage>
</organism>
<evidence type="ECO:0000313" key="2">
    <source>
        <dbReference type="EMBL" id="QHT16642.1"/>
    </source>
</evidence>
<sequence>MSNSQTKGFEKLARDVIQDITCKTAGMVAELECMYCMDEDKAKSTNKLIISALSSYLDTINNELLKISPEHALSLDGKMIENMKGGNKNAVVPFSKSELSVSGKKGTSLTLALLKMNAEKAMNENRLGDFMELTTQIQRIEESEKQLSAFIIRSPCVWSTFVGLPVGSIIGWCVFQFVKAPLTIGTGATNSGLQAVANSFSNVYSWVRGTTIATPTLESAAKAGAESANVLVNAMIPLQLKIAYLVVAAILAFCLLYIYISRENEKTAVKRRNFLKNSGNATRNAVRLIKNIGNNTVTRRRKNLATLGLSEGATNANIKSARVAIGQKARMPNATNANRAREVNASNAFDRLKSS</sequence>
<proteinExistence type="predicted"/>
<keyword evidence="1" id="KW-0812">Transmembrane</keyword>
<accession>A0A6C0DJW1</accession>
<protein>
    <submittedName>
        <fullName evidence="2">Uncharacterized protein</fullName>
    </submittedName>
</protein>
<name>A0A6C0DJW1_9ZZZZ</name>